<proteinExistence type="predicted"/>
<gene>
    <name evidence="2" type="ORF">BCV71DRAFT_287985</name>
</gene>
<protein>
    <submittedName>
        <fullName evidence="2">Uncharacterized protein</fullName>
    </submittedName>
</protein>
<sequence length="267" mass="30558">MSSNEVYSMTGVTDVNLLAEVGNEAELFEIYKVYLDNSYIKDWKVLKIFQDTIQKFYSDDYTQAVDSFKNSFKKFLNDYSSPDKRQKLAIEKMKNNVGALLASKPAQVAFEKRRSGGLEELYGAHTKNSVYQDKITLVDSTNIKNNAGPSTSKPQPVPPNKKRTISKPKTRSKKKTKRLEVRDIKHLPFDQKIHTLVDNFCSNNILNLASPGLIPERFKVEIQKIKKKLEIALSLAGEATPYPILQYQITRRHRVPCQEHTSFPTNR</sequence>
<dbReference type="EMBL" id="KV921264">
    <property type="protein sequence ID" value="ORE22722.1"/>
    <property type="molecule type" value="Genomic_DNA"/>
</dbReference>
<feature type="region of interest" description="Disordered" evidence="1">
    <location>
        <begin position="142"/>
        <end position="178"/>
    </location>
</feature>
<evidence type="ECO:0000313" key="3">
    <source>
        <dbReference type="Proteomes" id="UP000242381"/>
    </source>
</evidence>
<evidence type="ECO:0000256" key="1">
    <source>
        <dbReference type="SAM" id="MobiDB-lite"/>
    </source>
</evidence>
<dbReference type="AlphaFoldDB" id="A0A1X0SEI3"/>
<accession>A0A1X0SEI3</accession>
<feature type="compositionally biased region" description="Basic residues" evidence="1">
    <location>
        <begin position="160"/>
        <end position="177"/>
    </location>
</feature>
<dbReference type="Proteomes" id="UP000242381">
    <property type="component" value="Unassembled WGS sequence"/>
</dbReference>
<name>A0A1X0SEI3_RHIZD</name>
<evidence type="ECO:0000313" key="2">
    <source>
        <dbReference type="EMBL" id="ORE22722.1"/>
    </source>
</evidence>
<organism evidence="2 3">
    <name type="scientific">Rhizopus microsporus</name>
    <dbReference type="NCBI Taxonomy" id="58291"/>
    <lineage>
        <taxon>Eukaryota</taxon>
        <taxon>Fungi</taxon>
        <taxon>Fungi incertae sedis</taxon>
        <taxon>Mucoromycota</taxon>
        <taxon>Mucoromycotina</taxon>
        <taxon>Mucoromycetes</taxon>
        <taxon>Mucorales</taxon>
        <taxon>Mucorineae</taxon>
        <taxon>Rhizopodaceae</taxon>
        <taxon>Rhizopus</taxon>
    </lineage>
</organism>
<dbReference type="VEuPathDB" id="FungiDB:BCV72DRAFT_241865"/>
<reference evidence="2 3" key="1">
    <citation type="journal article" date="2016" name="Proc. Natl. Acad. Sci. U.S.A.">
        <title>Lipid metabolic changes in an early divergent fungus govern the establishment of a mutualistic symbiosis with endobacteria.</title>
        <authorList>
            <person name="Lastovetsky O.A."/>
            <person name="Gaspar M.L."/>
            <person name="Mondo S.J."/>
            <person name="LaButti K.M."/>
            <person name="Sandor L."/>
            <person name="Grigoriev I.V."/>
            <person name="Henry S.A."/>
            <person name="Pawlowska T.E."/>
        </authorList>
    </citation>
    <scope>NUCLEOTIDE SEQUENCE [LARGE SCALE GENOMIC DNA]</scope>
    <source>
        <strain evidence="2 3">ATCC 11559</strain>
    </source>
</reference>
<feature type="compositionally biased region" description="Polar residues" evidence="1">
    <location>
        <begin position="142"/>
        <end position="154"/>
    </location>
</feature>